<dbReference type="PANTHER" id="PTHR42711:SF10">
    <property type="entry name" value="ABC TRANSPORTER ATP-BINDING PROTEIN"/>
    <property type="match status" value="1"/>
</dbReference>
<dbReference type="InterPro" id="IPR027417">
    <property type="entry name" value="P-loop_NTPase"/>
</dbReference>
<gene>
    <name evidence="6" type="ORF">DLM_4478</name>
</gene>
<organism evidence="6 7">
    <name type="scientific">Aquitalea magnusonii</name>
    <dbReference type="NCBI Taxonomy" id="332411"/>
    <lineage>
        <taxon>Bacteria</taxon>
        <taxon>Pseudomonadati</taxon>
        <taxon>Pseudomonadota</taxon>
        <taxon>Betaproteobacteria</taxon>
        <taxon>Neisseriales</taxon>
        <taxon>Chromobacteriaceae</taxon>
        <taxon>Aquitalea</taxon>
    </lineage>
</organism>
<evidence type="ECO:0000313" key="6">
    <source>
        <dbReference type="EMBL" id="BBF88031.1"/>
    </source>
</evidence>
<keyword evidence="7" id="KW-1185">Reference proteome</keyword>
<dbReference type="EMBL" id="AP018823">
    <property type="protein sequence ID" value="BBF88031.1"/>
    <property type="molecule type" value="Genomic_DNA"/>
</dbReference>
<feature type="domain" description="ABC transporter" evidence="5">
    <location>
        <begin position="5"/>
        <end position="233"/>
    </location>
</feature>
<dbReference type="OrthoDB" id="9804819at2"/>
<evidence type="ECO:0000259" key="5">
    <source>
        <dbReference type="PROSITE" id="PS50893"/>
    </source>
</evidence>
<dbReference type="Proteomes" id="UP000198290">
    <property type="component" value="Chromosome"/>
</dbReference>
<evidence type="ECO:0000256" key="3">
    <source>
        <dbReference type="ARBA" id="ARBA00022741"/>
    </source>
</evidence>
<proteinExistence type="predicted"/>
<protein>
    <submittedName>
        <fullName evidence="6">ABC-type multidrug transport system, ATPase component</fullName>
    </submittedName>
</protein>
<sequence>MPSAIEIKAVSKRYGSLQALDDVSISVEPGEFFALLGPNGAGKTTLISAMAGLSRPDSGSIRIMGHDVVRDFRAARMSLGVVPQELVFDPFLSVRETLRFQSGYFGLTRNDDWIDELLFKLGLADKANANLRALSGGMKRRVMVAQALVHRPPVMVLDEPTAGVDVELRQSLWSFVKELNEAGHTIVLTTHYLEEAETLCNRIAMLKRGKLVALENKDKLLQHGKERDIAFKLAGPLPESLAARKVREEDGRVVLRLAEIGQLEAVLATLREAGVPVRELNVVEVDLESVFVNMMHGGHA</sequence>
<reference evidence="7" key="1">
    <citation type="journal article" date="2017" name="Biotechnol. Biofuels">
        <title>Evaluation of environmental bacterial communities as a factor affecting the growth of duckweed Lemna minor.</title>
        <authorList>
            <person name="Ishizawa H."/>
            <person name="Kuroda M."/>
            <person name="Morikawa M."/>
            <person name="Ike M."/>
        </authorList>
    </citation>
    <scope>NUCLEOTIDE SEQUENCE [LARGE SCALE GENOMIC DNA]</scope>
    <source>
        <strain evidence="7">H3</strain>
    </source>
</reference>
<dbReference type="InterPro" id="IPR003593">
    <property type="entry name" value="AAA+_ATPase"/>
</dbReference>
<evidence type="ECO:0000256" key="4">
    <source>
        <dbReference type="ARBA" id="ARBA00022840"/>
    </source>
</evidence>
<dbReference type="PROSITE" id="PS00211">
    <property type="entry name" value="ABC_TRANSPORTER_1"/>
    <property type="match status" value="1"/>
</dbReference>
<evidence type="ECO:0000256" key="2">
    <source>
        <dbReference type="ARBA" id="ARBA00022475"/>
    </source>
</evidence>
<accession>A0A3G9GRR0</accession>
<keyword evidence="3" id="KW-0547">Nucleotide-binding</keyword>
<reference evidence="6 7" key="2">
    <citation type="journal article" date="2017" name="Genome Announc.">
        <title>Draft genome sequence of Aquitalea magnusonii strain H3, a plant growth-promoting bacterium of duckweed Lemna minor.</title>
        <authorList>
            <person name="Ishizawa H."/>
            <person name="Kuroda M."/>
            <person name="Ike M."/>
        </authorList>
    </citation>
    <scope>NUCLEOTIDE SEQUENCE [LARGE SCALE GENOMIC DNA]</scope>
    <source>
        <strain evidence="6 7">H3</strain>
    </source>
</reference>
<dbReference type="GO" id="GO:0005524">
    <property type="term" value="F:ATP binding"/>
    <property type="evidence" value="ECO:0007669"/>
    <property type="project" value="UniProtKB-KW"/>
</dbReference>
<dbReference type="SMART" id="SM00382">
    <property type="entry name" value="AAA"/>
    <property type="match status" value="1"/>
</dbReference>
<keyword evidence="1" id="KW-0813">Transport</keyword>
<name>A0A3G9GRR0_9NEIS</name>
<dbReference type="RefSeq" id="WP_089083853.1">
    <property type="nucleotide sequence ID" value="NZ_AP018823.1"/>
</dbReference>
<evidence type="ECO:0000256" key="1">
    <source>
        <dbReference type="ARBA" id="ARBA00022448"/>
    </source>
</evidence>
<evidence type="ECO:0000313" key="7">
    <source>
        <dbReference type="Proteomes" id="UP000198290"/>
    </source>
</evidence>
<dbReference type="PANTHER" id="PTHR42711">
    <property type="entry name" value="ABC TRANSPORTER ATP-BINDING PROTEIN"/>
    <property type="match status" value="1"/>
</dbReference>
<dbReference type="GO" id="GO:0016887">
    <property type="term" value="F:ATP hydrolysis activity"/>
    <property type="evidence" value="ECO:0007669"/>
    <property type="project" value="InterPro"/>
</dbReference>
<dbReference type="Pfam" id="PF00005">
    <property type="entry name" value="ABC_tran"/>
    <property type="match status" value="1"/>
</dbReference>
<dbReference type="Gene3D" id="3.40.50.300">
    <property type="entry name" value="P-loop containing nucleotide triphosphate hydrolases"/>
    <property type="match status" value="1"/>
</dbReference>
<dbReference type="SUPFAM" id="SSF52540">
    <property type="entry name" value="P-loop containing nucleoside triphosphate hydrolases"/>
    <property type="match status" value="1"/>
</dbReference>
<keyword evidence="2" id="KW-1003">Cell membrane</keyword>
<keyword evidence="2" id="KW-0472">Membrane</keyword>
<dbReference type="PROSITE" id="PS50893">
    <property type="entry name" value="ABC_TRANSPORTER_2"/>
    <property type="match status" value="1"/>
</dbReference>
<reference evidence="7" key="3">
    <citation type="journal article" date="2017" name="Plant Physiol. Biochem.">
        <title>Differential oxidative and antioxidative response of duckweed Lemna minor toward plant growth promoting/inhibiting bacteria.</title>
        <authorList>
            <person name="Ishizawa H."/>
            <person name="Kuroda M."/>
            <person name="Morikawa M."/>
            <person name="Ike M."/>
        </authorList>
    </citation>
    <scope>NUCLEOTIDE SEQUENCE [LARGE SCALE GENOMIC DNA]</scope>
    <source>
        <strain evidence="7">H3</strain>
    </source>
</reference>
<dbReference type="InterPro" id="IPR003439">
    <property type="entry name" value="ABC_transporter-like_ATP-bd"/>
</dbReference>
<dbReference type="CDD" id="cd03230">
    <property type="entry name" value="ABC_DR_subfamily_A"/>
    <property type="match status" value="1"/>
</dbReference>
<keyword evidence="4" id="KW-0067">ATP-binding</keyword>
<dbReference type="InterPro" id="IPR017871">
    <property type="entry name" value="ABC_transporter-like_CS"/>
</dbReference>
<dbReference type="STRING" id="332411.VI06_20735"/>
<dbReference type="InterPro" id="IPR050763">
    <property type="entry name" value="ABC_transporter_ATP-binding"/>
</dbReference>
<dbReference type="KEGG" id="amah:DLM_4478"/>
<dbReference type="AlphaFoldDB" id="A0A3G9GRR0"/>